<evidence type="ECO:0000313" key="2">
    <source>
        <dbReference type="Proteomes" id="UP000253324"/>
    </source>
</evidence>
<sequence>MLVKLTRTAPLILWLMAATPSLYTGIAIPNYGFILVSDCRNRLTEAARPSGLLKPCSVGVTSTLLCVIVSECSAILAPRIELDRIALHILADYLVPPSSRNKDDWRTIHANTHHFVDKDRMRLGSLPLGTLEDRVCVALAFSVITTAIRAH</sequence>
<name>A0A368YVX2_9HYPH</name>
<evidence type="ECO:0000313" key="1">
    <source>
        <dbReference type="EMBL" id="RCW82344.1"/>
    </source>
</evidence>
<proteinExistence type="predicted"/>
<reference evidence="1 2" key="1">
    <citation type="submission" date="2018-07" db="EMBL/GenBank/DDBJ databases">
        <title>Genomic Encyclopedia of Type Strains, Phase III (KMG-III): the genomes of soil and plant-associated and newly described type strains.</title>
        <authorList>
            <person name="Whitman W."/>
        </authorList>
    </citation>
    <scope>NUCLEOTIDE SEQUENCE [LARGE SCALE GENOMIC DNA]</scope>
    <source>
        <strain evidence="1 2">31-25a</strain>
    </source>
</reference>
<dbReference type="EMBL" id="QPJM01000008">
    <property type="protein sequence ID" value="RCW82344.1"/>
    <property type="molecule type" value="Genomic_DNA"/>
</dbReference>
<comment type="caution">
    <text evidence="1">The sequence shown here is derived from an EMBL/GenBank/DDBJ whole genome shotgun (WGS) entry which is preliminary data.</text>
</comment>
<accession>A0A368YVX2</accession>
<keyword evidence="2" id="KW-1185">Reference proteome</keyword>
<protein>
    <submittedName>
        <fullName evidence="1">Uncharacterized protein</fullName>
    </submittedName>
</protein>
<organism evidence="1 2">
    <name type="scientific">Phyllobacterium bourgognense</name>
    <dbReference type="NCBI Taxonomy" id="314236"/>
    <lineage>
        <taxon>Bacteria</taxon>
        <taxon>Pseudomonadati</taxon>
        <taxon>Pseudomonadota</taxon>
        <taxon>Alphaproteobacteria</taxon>
        <taxon>Hyphomicrobiales</taxon>
        <taxon>Phyllobacteriaceae</taxon>
        <taxon>Phyllobacterium</taxon>
    </lineage>
</organism>
<dbReference type="Proteomes" id="UP000253324">
    <property type="component" value="Unassembled WGS sequence"/>
</dbReference>
<gene>
    <name evidence="1" type="ORF">C7476_108158</name>
</gene>
<dbReference type="AlphaFoldDB" id="A0A368YVX2"/>